<dbReference type="Proteomes" id="UP000326354">
    <property type="component" value="Chromosome"/>
</dbReference>
<proteinExistence type="predicted"/>
<accession>A0A5S9IQS3</accession>
<dbReference type="EMBL" id="AP019860">
    <property type="protein sequence ID" value="BBM86383.1"/>
    <property type="molecule type" value="Genomic_DNA"/>
</dbReference>
<keyword evidence="2" id="KW-1185">Reference proteome</keyword>
<dbReference type="SUPFAM" id="SSF53335">
    <property type="entry name" value="S-adenosyl-L-methionine-dependent methyltransferases"/>
    <property type="match status" value="1"/>
</dbReference>
<dbReference type="OrthoDB" id="1493577at2"/>
<name>A0A5S9IQS3_UABAM</name>
<organism evidence="1 2">
    <name type="scientific">Uabimicrobium amorphum</name>
    <dbReference type="NCBI Taxonomy" id="2596890"/>
    <lineage>
        <taxon>Bacteria</taxon>
        <taxon>Pseudomonadati</taxon>
        <taxon>Planctomycetota</taxon>
        <taxon>Candidatus Uabimicrobiia</taxon>
        <taxon>Candidatus Uabimicrobiales</taxon>
        <taxon>Candidatus Uabimicrobiaceae</taxon>
        <taxon>Candidatus Uabimicrobium</taxon>
    </lineage>
</organism>
<evidence type="ECO:0000313" key="2">
    <source>
        <dbReference type="Proteomes" id="UP000326354"/>
    </source>
</evidence>
<evidence type="ECO:0000313" key="1">
    <source>
        <dbReference type="EMBL" id="BBM86383.1"/>
    </source>
</evidence>
<dbReference type="Gene3D" id="3.40.50.150">
    <property type="entry name" value="Vaccinia Virus protein VP39"/>
    <property type="match status" value="1"/>
</dbReference>
<reference evidence="1 2" key="1">
    <citation type="submission" date="2019-08" db="EMBL/GenBank/DDBJ databases">
        <title>Complete genome sequence of Candidatus Uab amorphum.</title>
        <authorList>
            <person name="Shiratori T."/>
            <person name="Suzuki S."/>
            <person name="Kakizawa Y."/>
            <person name="Ishida K."/>
        </authorList>
    </citation>
    <scope>NUCLEOTIDE SEQUENCE [LARGE SCALE GENOMIC DNA]</scope>
    <source>
        <strain evidence="1 2">SRT547</strain>
    </source>
</reference>
<dbReference type="InterPro" id="IPR029063">
    <property type="entry name" value="SAM-dependent_MTases_sf"/>
</dbReference>
<gene>
    <name evidence="1" type="ORF">UABAM_04769</name>
</gene>
<dbReference type="AlphaFoldDB" id="A0A5S9IQS3"/>
<sequence>MNKQLFNFIDYLESKKTVDDRALNRVVLKKMCDYLYEVTKEKSLHIVEMAAGIGTMLERLIDWDLLPSTTYTMVDVSEEYIFRAKERIQIWAKRKNVDFTERNEKFILKKRDKKFEIDFCVADATRFFSRTSKKYDLVIAHAFLDLVDTEELLPFLFGALNDKGAFYFSINFDGETIFLPQISANLDQKIVYDYHRVMDEQQIKGKSVSGTNVGRNLFSYIHNAGGEIMEAGSSDWTVFPSGNRYSHRENYFLHCIIDTVSQTLKNQINYNIDSWIAARHDQIKNGELVYIAHQLDFFGTV</sequence>
<evidence type="ECO:0008006" key="3">
    <source>
        <dbReference type="Google" id="ProtNLM"/>
    </source>
</evidence>
<protein>
    <recommendedName>
        <fullName evidence="3">Methyltransferase domain-containing protein</fullName>
    </recommendedName>
</protein>
<dbReference type="RefSeq" id="WP_151970443.1">
    <property type="nucleotide sequence ID" value="NZ_AP019860.1"/>
</dbReference>
<dbReference type="KEGG" id="uam:UABAM_04769"/>